<dbReference type="InterPro" id="IPR002586">
    <property type="entry name" value="CobQ/CobB/MinD/ParA_Nub-bd_dom"/>
</dbReference>
<evidence type="ECO:0000256" key="1">
    <source>
        <dbReference type="ARBA" id="ARBA00022741"/>
    </source>
</evidence>
<keyword evidence="2" id="KW-0342">GTP-binding</keyword>
<sequence>MIVTVASFKGGVGKTTTALHLAAYLQTLAPTLLVDGDLNRSALDWAARGNLPFKVIDEKAAVKFARQYEHIVIDTPARPATEELKTIATGCDLLVLPTSPDALAMGAMQIMVDALHQLSANYKILLTLIPPHPSRVGEEAKQSLQKIGLPVFKSGIRRYAVFQRAALEGVPVNQVKGDSKAGIAWRCYCEIGKEILS</sequence>
<dbReference type="GO" id="GO:0005525">
    <property type="term" value="F:GTP binding"/>
    <property type="evidence" value="ECO:0007669"/>
    <property type="project" value="UniProtKB-KW"/>
</dbReference>
<protein>
    <submittedName>
        <fullName evidence="4">Chromosome partitioning protein ParA</fullName>
    </submittedName>
</protein>
<keyword evidence="5" id="KW-1185">Reference proteome</keyword>
<dbReference type="SUPFAM" id="SSF52540">
    <property type="entry name" value="P-loop containing nucleoside triphosphate hydrolases"/>
    <property type="match status" value="1"/>
</dbReference>
<organism evidence="4 5">
    <name type="scientific">Aliterella atlantica CENA595</name>
    <dbReference type="NCBI Taxonomy" id="1618023"/>
    <lineage>
        <taxon>Bacteria</taxon>
        <taxon>Bacillati</taxon>
        <taxon>Cyanobacteriota</taxon>
        <taxon>Cyanophyceae</taxon>
        <taxon>Chroococcidiopsidales</taxon>
        <taxon>Aliterellaceae</taxon>
        <taxon>Aliterella</taxon>
    </lineage>
</organism>
<dbReference type="SMART" id="SM00962">
    <property type="entry name" value="SRP54"/>
    <property type="match status" value="1"/>
</dbReference>
<dbReference type="Gene3D" id="3.40.50.300">
    <property type="entry name" value="P-loop containing nucleotide triphosphate hydrolases"/>
    <property type="match status" value="1"/>
</dbReference>
<evidence type="ECO:0000313" key="4">
    <source>
        <dbReference type="EMBL" id="KJH69550.1"/>
    </source>
</evidence>
<dbReference type="InterPro" id="IPR000897">
    <property type="entry name" value="SRP54_GTPase_dom"/>
</dbReference>
<dbReference type="PATRIC" id="fig|1618023.3.peg.4196"/>
<dbReference type="InterPro" id="IPR050678">
    <property type="entry name" value="DNA_Partitioning_ATPase"/>
</dbReference>
<comment type="caution">
    <text evidence="4">The sequence shown here is derived from an EMBL/GenBank/DDBJ whole genome shotgun (WGS) entry which is preliminary data.</text>
</comment>
<evidence type="ECO:0000313" key="5">
    <source>
        <dbReference type="Proteomes" id="UP000032452"/>
    </source>
</evidence>
<dbReference type="OrthoDB" id="9804460at2"/>
<dbReference type="RefSeq" id="WP_045057118.1">
    <property type="nucleotide sequence ID" value="NZ_CAWMDP010000047.1"/>
</dbReference>
<dbReference type="InterPro" id="IPR027417">
    <property type="entry name" value="P-loop_NTPase"/>
</dbReference>
<dbReference type="PANTHER" id="PTHR13696:SF96">
    <property type="entry name" value="COBQ_COBB_MIND_PARA NUCLEOTIDE BINDING DOMAIN-CONTAINING PROTEIN"/>
    <property type="match status" value="1"/>
</dbReference>
<reference evidence="4 5" key="1">
    <citation type="submission" date="2015-02" db="EMBL/GenBank/DDBJ databases">
        <title>Draft genome of a novel marine cyanobacterium (Chroococcales) isolated from South Atlantic Ocean.</title>
        <authorList>
            <person name="Rigonato J."/>
            <person name="Alvarenga D.O."/>
            <person name="Branco L.H."/>
            <person name="Varani A.M."/>
            <person name="Brandini F.P."/>
            <person name="Fiore M.F."/>
        </authorList>
    </citation>
    <scope>NUCLEOTIDE SEQUENCE [LARGE SCALE GENOMIC DNA]</scope>
    <source>
        <strain evidence="4 5">CENA595</strain>
    </source>
</reference>
<evidence type="ECO:0000259" key="3">
    <source>
        <dbReference type="SMART" id="SM00962"/>
    </source>
</evidence>
<dbReference type="EMBL" id="JYON01000040">
    <property type="protein sequence ID" value="KJH69550.1"/>
    <property type="molecule type" value="Genomic_DNA"/>
</dbReference>
<name>A0A0D8ZLD4_9CYAN</name>
<dbReference type="GO" id="GO:0006614">
    <property type="term" value="P:SRP-dependent cotranslational protein targeting to membrane"/>
    <property type="evidence" value="ECO:0007669"/>
    <property type="project" value="InterPro"/>
</dbReference>
<dbReference type="PANTHER" id="PTHR13696">
    <property type="entry name" value="P-LOOP CONTAINING NUCLEOSIDE TRIPHOSPHATE HYDROLASE"/>
    <property type="match status" value="1"/>
</dbReference>
<accession>A0A0D8ZLD4</accession>
<feature type="domain" description="SRP54-type proteins GTP-binding" evidence="3">
    <location>
        <begin position="3"/>
        <end position="142"/>
    </location>
</feature>
<gene>
    <name evidence="4" type="ORF">UH38_23340</name>
</gene>
<dbReference type="CDD" id="cd02042">
    <property type="entry name" value="ParAB_family"/>
    <property type="match status" value="1"/>
</dbReference>
<dbReference type="Proteomes" id="UP000032452">
    <property type="component" value="Unassembled WGS sequence"/>
</dbReference>
<keyword evidence="1" id="KW-0547">Nucleotide-binding</keyword>
<dbReference type="AlphaFoldDB" id="A0A0D8ZLD4"/>
<evidence type="ECO:0000256" key="2">
    <source>
        <dbReference type="ARBA" id="ARBA00023134"/>
    </source>
</evidence>
<dbReference type="Pfam" id="PF01656">
    <property type="entry name" value="CbiA"/>
    <property type="match status" value="1"/>
</dbReference>
<dbReference type="STRING" id="1618023.UH38_23340"/>
<proteinExistence type="predicted"/>